<protein>
    <submittedName>
        <fullName evidence="2">Uncharacterized protein</fullName>
    </submittedName>
</protein>
<dbReference type="RefSeq" id="WP_379759066.1">
    <property type="nucleotide sequence ID" value="NZ_JBHRSQ010000014.1"/>
</dbReference>
<accession>A0ABV7B8P6</accession>
<evidence type="ECO:0000313" key="3">
    <source>
        <dbReference type="Proteomes" id="UP001595386"/>
    </source>
</evidence>
<name>A0ABV7B8P6_9GAMM</name>
<feature type="compositionally biased region" description="Basic and acidic residues" evidence="1">
    <location>
        <begin position="67"/>
        <end position="80"/>
    </location>
</feature>
<proteinExistence type="predicted"/>
<reference evidence="3" key="1">
    <citation type="journal article" date="2019" name="Int. J. Syst. Evol. Microbiol.">
        <title>The Global Catalogue of Microorganisms (GCM) 10K type strain sequencing project: providing services to taxonomists for standard genome sequencing and annotation.</title>
        <authorList>
            <consortium name="The Broad Institute Genomics Platform"/>
            <consortium name="The Broad Institute Genome Sequencing Center for Infectious Disease"/>
            <person name="Wu L."/>
            <person name="Ma J."/>
        </authorList>
    </citation>
    <scope>NUCLEOTIDE SEQUENCE [LARGE SCALE GENOMIC DNA]</scope>
    <source>
        <strain evidence="3">KCTC 52660</strain>
    </source>
</reference>
<organism evidence="2 3">
    <name type="scientific">Halomonas tibetensis</name>
    <dbReference type="NCBI Taxonomy" id="2259590"/>
    <lineage>
        <taxon>Bacteria</taxon>
        <taxon>Pseudomonadati</taxon>
        <taxon>Pseudomonadota</taxon>
        <taxon>Gammaproteobacteria</taxon>
        <taxon>Oceanospirillales</taxon>
        <taxon>Halomonadaceae</taxon>
        <taxon>Halomonas</taxon>
    </lineage>
</organism>
<dbReference type="EMBL" id="JBHRSQ010000014">
    <property type="protein sequence ID" value="MFC2992560.1"/>
    <property type="molecule type" value="Genomic_DNA"/>
</dbReference>
<keyword evidence="3" id="KW-1185">Reference proteome</keyword>
<feature type="region of interest" description="Disordered" evidence="1">
    <location>
        <begin position="67"/>
        <end position="86"/>
    </location>
</feature>
<sequence>MAEQTSQAQTVTIDGTEYQLDQLSERARNQVVNLRVTDQEISRLNQQLAIAQTARTAYAQALKEELNSDKVKEQNADSEKAGNLAH</sequence>
<evidence type="ECO:0000256" key="1">
    <source>
        <dbReference type="SAM" id="MobiDB-lite"/>
    </source>
</evidence>
<evidence type="ECO:0000313" key="2">
    <source>
        <dbReference type="EMBL" id="MFC2992560.1"/>
    </source>
</evidence>
<dbReference type="Proteomes" id="UP001595386">
    <property type="component" value="Unassembled WGS sequence"/>
</dbReference>
<comment type="caution">
    <text evidence="2">The sequence shown here is derived from an EMBL/GenBank/DDBJ whole genome shotgun (WGS) entry which is preliminary data.</text>
</comment>
<gene>
    <name evidence="2" type="ORF">ACFODV_11000</name>
</gene>